<dbReference type="AlphaFoldDB" id="A0A438M1C1"/>
<evidence type="ECO:0000256" key="1">
    <source>
        <dbReference type="SAM" id="SignalP"/>
    </source>
</evidence>
<proteinExistence type="predicted"/>
<gene>
    <name evidence="2" type="ORF">EDD27_1798</name>
</gene>
<evidence type="ECO:0000313" key="2">
    <source>
        <dbReference type="EMBL" id="RVX39441.1"/>
    </source>
</evidence>
<dbReference type="Proteomes" id="UP000284824">
    <property type="component" value="Unassembled WGS sequence"/>
</dbReference>
<feature type="chain" id="PRO_5019458272" evidence="1">
    <location>
        <begin position="21"/>
        <end position="49"/>
    </location>
</feature>
<dbReference type="EMBL" id="SAUN01000001">
    <property type="protein sequence ID" value="RVX39441.1"/>
    <property type="molecule type" value="Genomic_DNA"/>
</dbReference>
<comment type="caution">
    <text evidence="2">The sequence shown here is derived from an EMBL/GenBank/DDBJ whole genome shotgun (WGS) entry which is preliminary data.</text>
</comment>
<protein>
    <submittedName>
        <fullName evidence="2">Uncharacterized protein</fullName>
    </submittedName>
</protein>
<sequence length="49" mass="4715">MARTGLVLLALGPVLAAAYAAVNHTAIRAAAKAQVDGRSGRAAGSAPTG</sequence>
<organism evidence="2 3">
    <name type="scientific">Nonomuraea polychroma</name>
    <dbReference type="NCBI Taxonomy" id="46176"/>
    <lineage>
        <taxon>Bacteria</taxon>
        <taxon>Bacillati</taxon>
        <taxon>Actinomycetota</taxon>
        <taxon>Actinomycetes</taxon>
        <taxon>Streptosporangiales</taxon>
        <taxon>Streptosporangiaceae</taxon>
        <taxon>Nonomuraea</taxon>
    </lineage>
</organism>
<dbReference type="RefSeq" id="WP_164903543.1">
    <property type="nucleotide sequence ID" value="NZ_SAUN01000001.1"/>
</dbReference>
<keyword evidence="1" id="KW-0732">Signal</keyword>
<name>A0A438M1C1_9ACTN</name>
<accession>A0A438M1C1</accession>
<reference evidence="2 3" key="1">
    <citation type="submission" date="2019-01" db="EMBL/GenBank/DDBJ databases">
        <title>Sequencing the genomes of 1000 actinobacteria strains.</title>
        <authorList>
            <person name="Klenk H.-P."/>
        </authorList>
    </citation>
    <scope>NUCLEOTIDE SEQUENCE [LARGE SCALE GENOMIC DNA]</scope>
    <source>
        <strain evidence="2 3">DSM 43925</strain>
    </source>
</reference>
<feature type="signal peptide" evidence="1">
    <location>
        <begin position="1"/>
        <end position="20"/>
    </location>
</feature>
<evidence type="ECO:0000313" key="3">
    <source>
        <dbReference type="Proteomes" id="UP000284824"/>
    </source>
</evidence>
<keyword evidence="3" id="KW-1185">Reference proteome</keyword>